<sequence>MVFGIYARKSLHSDQSDSVENQVLLAEEYIEKHYPAIEKQVIYYIDEDRSGGDMFRPDWERLISDMRNHVLDIIVCYKLDRVGRDVADLALFYREIVQYDLVVIPVRDNLEIKEDMTPVEKGMMYMNAVFSQIERENTIVRVSDNMIKLAEKGYWCGGRPPIGFQLQRVMSDNMRMHTVLVENPSTVPFLHKLVHDFLNEGLSLGGMETKYRKEKFVTPLGATLTGSQIWVLLTNPNYVAADGIMYDYYASMGCKMAKPRESFDGQHGIIAYCRGRGAGKGMHKRKRILNPPEKWIISVGHHKPILDSQTFLSIQERFGQNIIDKTRKHKIGILKGVLRCSCGRLMRTKYKYDKKYNIEYQHYYCPGKDRLGSEYCSAKMIRLDDIDAEVIQQLTDISLDYTLIDQYISPVIPIPSLRSRSVVEKELKSVQNKISNLTQALANTDESPAAKYIISSIETLDAQITKLKKELYDISLAENKARKREVDKMERYQMVCHIIERLDVADYDEINGLIRELFAECVWDGDKLRIRI</sequence>
<accession>A0AA41FDK1</accession>
<keyword evidence="1" id="KW-0175">Coiled coil</keyword>
<reference evidence="3" key="1">
    <citation type="journal article" date="2021" name="Gut Microbes">
        <title>A synthetic consortium of 100 gut commensals modulates the composition and function in a colon model of the microbiome of elderly subjects.</title>
        <authorList>
            <person name="Perez M."/>
            <person name="Ntemiri A."/>
            <person name="Tan H."/>
            <person name="Harris H.M.B."/>
            <person name="Roager H.M."/>
            <person name="Ribiere C."/>
            <person name="O'Toole P.W."/>
        </authorList>
    </citation>
    <scope>NUCLEOTIDE SEQUENCE</scope>
    <source>
        <strain evidence="3">MCC335</strain>
    </source>
</reference>
<dbReference type="CDD" id="cd00338">
    <property type="entry name" value="Ser_Recombinase"/>
    <property type="match status" value="1"/>
</dbReference>
<dbReference type="Gene3D" id="3.40.50.1390">
    <property type="entry name" value="Resolvase, N-terminal catalytic domain"/>
    <property type="match status" value="1"/>
</dbReference>
<dbReference type="Pfam" id="PF13408">
    <property type="entry name" value="Zn_ribbon_recom"/>
    <property type="match status" value="1"/>
</dbReference>
<dbReference type="Pfam" id="PF00239">
    <property type="entry name" value="Resolvase"/>
    <property type="match status" value="1"/>
</dbReference>
<dbReference type="GO" id="GO:0003677">
    <property type="term" value="F:DNA binding"/>
    <property type="evidence" value="ECO:0007669"/>
    <property type="project" value="InterPro"/>
</dbReference>
<dbReference type="InterPro" id="IPR036162">
    <property type="entry name" value="Resolvase-like_N_sf"/>
</dbReference>
<dbReference type="InterPro" id="IPR025827">
    <property type="entry name" value="Zn_ribbon_recom_dom"/>
</dbReference>
<dbReference type="PROSITE" id="PS51736">
    <property type="entry name" value="RECOMBINASES_3"/>
    <property type="match status" value="1"/>
</dbReference>
<dbReference type="Proteomes" id="UP000708338">
    <property type="component" value="Unassembled WGS sequence"/>
</dbReference>
<dbReference type="InterPro" id="IPR050639">
    <property type="entry name" value="SSR_resolvase"/>
</dbReference>
<evidence type="ECO:0000313" key="4">
    <source>
        <dbReference type="Proteomes" id="UP000708338"/>
    </source>
</evidence>
<gene>
    <name evidence="3" type="ORF">GPL26_07965</name>
</gene>
<evidence type="ECO:0000313" key="3">
    <source>
        <dbReference type="EMBL" id="MBT9809580.1"/>
    </source>
</evidence>
<dbReference type="PANTHER" id="PTHR30461:SF23">
    <property type="entry name" value="DNA RECOMBINASE-RELATED"/>
    <property type="match status" value="1"/>
</dbReference>
<dbReference type="InterPro" id="IPR011109">
    <property type="entry name" value="DNA_bind_recombinase_dom"/>
</dbReference>
<dbReference type="EMBL" id="WQPS01000007">
    <property type="protein sequence ID" value="MBT9809580.1"/>
    <property type="molecule type" value="Genomic_DNA"/>
</dbReference>
<dbReference type="SMART" id="SM00857">
    <property type="entry name" value="Resolvase"/>
    <property type="match status" value="1"/>
</dbReference>
<dbReference type="GO" id="GO:0000150">
    <property type="term" value="F:DNA strand exchange activity"/>
    <property type="evidence" value="ECO:0007669"/>
    <property type="project" value="InterPro"/>
</dbReference>
<dbReference type="PANTHER" id="PTHR30461">
    <property type="entry name" value="DNA-INVERTASE FROM LAMBDOID PROPHAGE"/>
    <property type="match status" value="1"/>
</dbReference>
<dbReference type="AlphaFoldDB" id="A0AA41FDK1"/>
<comment type="caution">
    <text evidence="3">The sequence shown here is derived from an EMBL/GenBank/DDBJ whole genome shotgun (WGS) entry which is preliminary data.</text>
</comment>
<dbReference type="SUPFAM" id="SSF53041">
    <property type="entry name" value="Resolvase-like"/>
    <property type="match status" value="1"/>
</dbReference>
<proteinExistence type="predicted"/>
<organism evidence="3 4">
    <name type="scientific">Enterocloster citroniae</name>
    <dbReference type="NCBI Taxonomy" id="358743"/>
    <lineage>
        <taxon>Bacteria</taxon>
        <taxon>Bacillati</taxon>
        <taxon>Bacillota</taxon>
        <taxon>Clostridia</taxon>
        <taxon>Lachnospirales</taxon>
        <taxon>Lachnospiraceae</taxon>
        <taxon>Enterocloster</taxon>
    </lineage>
</organism>
<protein>
    <recommendedName>
        <fullName evidence="2">Resolvase/invertase-type recombinase catalytic domain-containing protein</fullName>
    </recommendedName>
</protein>
<evidence type="ECO:0000256" key="1">
    <source>
        <dbReference type="SAM" id="Coils"/>
    </source>
</evidence>
<feature type="domain" description="Resolvase/invertase-type recombinase catalytic" evidence="2">
    <location>
        <begin position="2"/>
        <end position="153"/>
    </location>
</feature>
<dbReference type="InterPro" id="IPR006119">
    <property type="entry name" value="Resolv_N"/>
</dbReference>
<name>A0AA41FDK1_9FIRM</name>
<feature type="coiled-coil region" evidence="1">
    <location>
        <begin position="420"/>
        <end position="447"/>
    </location>
</feature>
<dbReference type="InterPro" id="IPR038109">
    <property type="entry name" value="DNA_bind_recomb_sf"/>
</dbReference>
<dbReference type="RefSeq" id="WP_215630042.1">
    <property type="nucleotide sequence ID" value="NZ_JBCOSW010000026.1"/>
</dbReference>
<dbReference type="Gene3D" id="3.90.1750.20">
    <property type="entry name" value="Putative Large Serine Recombinase, Chain B, Domain 2"/>
    <property type="match status" value="1"/>
</dbReference>
<dbReference type="Pfam" id="PF07508">
    <property type="entry name" value="Recombinase"/>
    <property type="match status" value="1"/>
</dbReference>
<evidence type="ECO:0000259" key="2">
    <source>
        <dbReference type="PROSITE" id="PS51736"/>
    </source>
</evidence>